<proteinExistence type="predicted"/>
<evidence type="ECO:0000256" key="1">
    <source>
        <dbReference type="SAM" id="MobiDB-lite"/>
    </source>
</evidence>
<evidence type="ECO:0000313" key="3">
    <source>
        <dbReference type="Proteomes" id="UP001292094"/>
    </source>
</evidence>
<accession>A0AAE1QLA9</accession>
<comment type="caution">
    <text evidence="2">The sequence shown here is derived from an EMBL/GenBank/DDBJ whole genome shotgun (WGS) entry which is preliminary data.</text>
</comment>
<evidence type="ECO:0000313" key="2">
    <source>
        <dbReference type="EMBL" id="KAK4327583.1"/>
    </source>
</evidence>
<name>A0AAE1QLA9_9EUCA</name>
<dbReference type="Proteomes" id="UP001292094">
    <property type="component" value="Unassembled WGS sequence"/>
</dbReference>
<sequence>MKGDSGCGRHDENKSEWVGGWVRKYYHYRMSHHDPLTVYLKRPPQPFTPRPPQPLHITTHSTLHTPRPTQPSTHHDPLNPPHHDPLNF</sequence>
<dbReference type="AlphaFoldDB" id="A0AAE1QLA9"/>
<keyword evidence="3" id="KW-1185">Reference proteome</keyword>
<organism evidence="2 3">
    <name type="scientific">Petrolisthes manimaculis</name>
    <dbReference type="NCBI Taxonomy" id="1843537"/>
    <lineage>
        <taxon>Eukaryota</taxon>
        <taxon>Metazoa</taxon>
        <taxon>Ecdysozoa</taxon>
        <taxon>Arthropoda</taxon>
        <taxon>Crustacea</taxon>
        <taxon>Multicrustacea</taxon>
        <taxon>Malacostraca</taxon>
        <taxon>Eumalacostraca</taxon>
        <taxon>Eucarida</taxon>
        <taxon>Decapoda</taxon>
        <taxon>Pleocyemata</taxon>
        <taxon>Anomura</taxon>
        <taxon>Galatheoidea</taxon>
        <taxon>Porcellanidae</taxon>
        <taxon>Petrolisthes</taxon>
    </lineage>
</organism>
<feature type="region of interest" description="Disordered" evidence="1">
    <location>
        <begin position="40"/>
        <end position="88"/>
    </location>
</feature>
<protein>
    <submittedName>
        <fullName evidence="2">Uncharacterized protein</fullName>
    </submittedName>
</protein>
<reference evidence="2" key="1">
    <citation type="submission" date="2023-11" db="EMBL/GenBank/DDBJ databases">
        <title>Genome assemblies of two species of porcelain crab, Petrolisthes cinctipes and Petrolisthes manimaculis (Anomura: Porcellanidae).</title>
        <authorList>
            <person name="Angst P."/>
        </authorList>
    </citation>
    <scope>NUCLEOTIDE SEQUENCE</scope>
    <source>
        <strain evidence="2">PB745_02</strain>
        <tissue evidence="2">Gill</tissue>
    </source>
</reference>
<feature type="compositionally biased region" description="Basic and acidic residues" evidence="1">
    <location>
        <begin position="73"/>
        <end position="88"/>
    </location>
</feature>
<dbReference type="EMBL" id="JAWZYT010000140">
    <property type="protein sequence ID" value="KAK4327583.1"/>
    <property type="molecule type" value="Genomic_DNA"/>
</dbReference>
<feature type="compositionally biased region" description="Pro residues" evidence="1">
    <location>
        <begin position="43"/>
        <end position="54"/>
    </location>
</feature>
<gene>
    <name evidence="2" type="ORF">Pmani_001940</name>
</gene>